<dbReference type="EMBL" id="HBFR01028192">
    <property type="protein sequence ID" value="CAD8893233.1"/>
    <property type="molecule type" value="Transcribed_RNA"/>
</dbReference>
<evidence type="ECO:0000259" key="9">
    <source>
        <dbReference type="PROSITE" id="PS50235"/>
    </source>
</evidence>
<organism evidence="10">
    <name type="scientific">Corethron hystrix</name>
    <dbReference type="NCBI Taxonomy" id="216773"/>
    <lineage>
        <taxon>Eukaryota</taxon>
        <taxon>Sar</taxon>
        <taxon>Stramenopiles</taxon>
        <taxon>Ochrophyta</taxon>
        <taxon>Bacillariophyta</taxon>
        <taxon>Coscinodiscophyceae</taxon>
        <taxon>Corethrophycidae</taxon>
        <taxon>Corethrales</taxon>
        <taxon>Corethraceae</taxon>
        <taxon>Corethron</taxon>
    </lineage>
</organism>
<dbReference type="GO" id="GO:0005634">
    <property type="term" value="C:nucleus"/>
    <property type="evidence" value="ECO:0007669"/>
    <property type="project" value="TreeGrafter"/>
</dbReference>
<comment type="similarity">
    <text evidence="2">Belongs to the peptidase C19 family.</text>
</comment>
<dbReference type="Gene3D" id="3.90.70.10">
    <property type="entry name" value="Cysteine proteinases"/>
    <property type="match status" value="1"/>
</dbReference>
<feature type="compositionally biased region" description="Basic residues" evidence="8">
    <location>
        <begin position="35"/>
        <end position="50"/>
    </location>
</feature>
<proteinExistence type="inferred from homology"/>
<dbReference type="EC" id="3.4.19.12" evidence="3"/>
<evidence type="ECO:0000256" key="7">
    <source>
        <dbReference type="ARBA" id="ARBA00022807"/>
    </source>
</evidence>
<dbReference type="InterPro" id="IPR038765">
    <property type="entry name" value="Papain-like_cys_pep_sf"/>
</dbReference>
<keyword evidence="7" id="KW-0788">Thiol protease</keyword>
<evidence type="ECO:0000256" key="5">
    <source>
        <dbReference type="ARBA" id="ARBA00022786"/>
    </source>
</evidence>
<dbReference type="SUPFAM" id="SSF54001">
    <property type="entry name" value="Cysteine proteinases"/>
    <property type="match status" value="1"/>
</dbReference>
<evidence type="ECO:0000256" key="6">
    <source>
        <dbReference type="ARBA" id="ARBA00022801"/>
    </source>
</evidence>
<evidence type="ECO:0000256" key="3">
    <source>
        <dbReference type="ARBA" id="ARBA00012759"/>
    </source>
</evidence>
<keyword evidence="5" id="KW-0833">Ubl conjugation pathway</keyword>
<dbReference type="PROSITE" id="PS50235">
    <property type="entry name" value="USP_3"/>
    <property type="match status" value="1"/>
</dbReference>
<dbReference type="GO" id="GO:0016579">
    <property type="term" value="P:protein deubiquitination"/>
    <property type="evidence" value="ECO:0007669"/>
    <property type="project" value="InterPro"/>
</dbReference>
<reference evidence="10" key="1">
    <citation type="submission" date="2021-01" db="EMBL/GenBank/DDBJ databases">
        <authorList>
            <person name="Corre E."/>
            <person name="Pelletier E."/>
            <person name="Niang G."/>
            <person name="Scheremetjew M."/>
            <person name="Finn R."/>
            <person name="Kale V."/>
            <person name="Holt S."/>
            <person name="Cochrane G."/>
            <person name="Meng A."/>
            <person name="Brown T."/>
            <person name="Cohen L."/>
        </authorList>
    </citation>
    <scope>NUCLEOTIDE SEQUENCE</scope>
    <source>
        <strain evidence="10">308</strain>
    </source>
</reference>
<dbReference type="AlphaFoldDB" id="A0A7S1FW30"/>
<dbReference type="GO" id="GO:0005829">
    <property type="term" value="C:cytosol"/>
    <property type="evidence" value="ECO:0007669"/>
    <property type="project" value="TreeGrafter"/>
</dbReference>
<feature type="compositionally biased region" description="Polar residues" evidence="8">
    <location>
        <begin position="95"/>
        <end position="115"/>
    </location>
</feature>
<feature type="region of interest" description="Disordered" evidence="8">
    <location>
        <begin position="77"/>
        <end position="116"/>
    </location>
</feature>
<dbReference type="InterPro" id="IPR001394">
    <property type="entry name" value="Peptidase_C19_UCH"/>
</dbReference>
<dbReference type="GO" id="GO:0004843">
    <property type="term" value="F:cysteine-type deubiquitinase activity"/>
    <property type="evidence" value="ECO:0007669"/>
    <property type="project" value="UniProtKB-EC"/>
</dbReference>
<dbReference type="PANTHER" id="PTHR24006:SF888">
    <property type="entry name" value="UBIQUITIN CARBOXYL-TERMINAL HYDROLASE 30"/>
    <property type="match status" value="1"/>
</dbReference>
<protein>
    <recommendedName>
        <fullName evidence="3">ubiquitinyl hydrolase 1</fullName>
        <ecNumber evidence="3">3.4.19.12</ecNumber>
    </recommendedName>
</protein>
<name>A0A7S1FW30_9STRA</name>
<feature type="compositionally biased region" description="Polar residues" evidence="8">
    <location>
        <begin position="77"/>
        <end position="86"/>
    </location>
</feature>
<feature type="domain" description="USP" evidence="9">
    <location>
        <begin position="160"/>
        <end position="699"/>
    </location>
</feature>
<dbReference type="GO" id="GO:0006508">
    <property type="term" value="P:proteolysis"/>
    <property type="evidence" value="ECO:0007669"/>
    <property type="project" value="UniProtKB-KW"/>
</dbReference>
<evidence type="ECO:0000256" key="1">
    <source>
        <dbReference type="ARBA" id="ARBA00000707"/>
    </source>
</evidence>
<sequence length="700" mass="78033">MEIVVQLLLYCTSTLILEIKVIMLPTLLSRSSSSGRHHRQTAQQPHRHQHASTMQETMLSVVTVALTAAAVGAWRSSSSSAEGAQNRSRRRKESQISGCDNRNATTTNENGNKVSNGAVRGFNDNNLISSSTVSAAVSVPLAPVSLSVAASYSSTHEIPLGIPNVTGSGCFLASVIQCLASIESVIRFVRHTVAISHGDNGGISSALYELLAQVNRYDPASNQSSVTRSLCNFLTLLSSFSNDGKDAHVQSEESPDRINLGRMFQRRYGQARGAHDQQDAQELFARLLAVLVEESEESSHRLNGCRFNYDNYWNEGVSQNTRYGGDGLSSLLSYDFFTSVEHSAGRINNEYGDDCQFAQKNYHQHSTSNLSPFSGWTGSCLQCTSCGHVRPIRNETFLDLPLPTFLNDTGPAITLHECLEAFAAIETVDSVSCNSCWRKSKIDGVEKELAFYRQALKSCTDGDTSALQHMHHMCERRRSALLHLDPDEDIDDGRQDGGIYIDDNEILLMANNSVATTRRMFRKCLLLTRLPAVLALHLQRRHYDRTLKKMKKYEGHVSFPMQLDVAPYCAYHCARTNIDGINMRAAFAGNCEKQERKESDGDIITIAGEGRNLAIPYRLACVIEHRGNADLGHYVVYRRRLDVGRESMNNDISYDENCEENSFGKRKKDWVLISDDQVAPVEYKTVQRCQAYMLFYESVR</sequence>
<feature type="region of interest" description="Disordered" evidence="8">
    <location>
        <begin position="31"/>
        <end position="54"/>
    </location>
</feature>
<gene>
    <name evidence="10" type="ORF">CHYS00102_LOCUS20442</name>
</gene>
<dbReference type="InterPro" id="IPR028889">
    <property type="entry name" value="USP"/>
</dbReference>
<dbReference type="InterPro" id="IPR018200">
    <property type="entry name" value="USP_CS"/>
</dbReference>
<comment type="catalytic activity">
    <reaction evidence="1">
        <text>Thiol-dependent hydrolysis of ester, thioester, amide, peptide and isopeptide bonds formed by the C-terminal Gly of ubiquitin (a 76-residue protein attached to proteins as an intracellular targeting signal).</text>
        <dbReference type="EC" id="3.4.19.12"/>
    </reaction>
</comment>
<evidence type="ECO:0000256" key="4">
    <source>
        <dbReference type="ARBA" id="ARBA00022670"/>
    </source>
</evidence>
<dbReference type="InterPro" id="IPR050164">
    <property type="entry name" value="Peptidase_C19"/>
</dbReference>
<evidence type="ECO:0000256" key="8">
    <source>
        <dbReference type="SAM" id="MobiDB-lite"/>
    </source>
</evidence>
<evidence type="ECO:0000256" key="2">
    <source>
        <dbReference type="ARBA" id="ARBA00009085"/>
    </source>
</evidence>
<keyword evidence="6" id="KW-0378">Hydrolase</keyword>
<evidence type="ECO:0000313" key="10">
    <source>
        <dbReference type="EMBL" id="CAD8893233.1"/>
    </source>
</evidence>
<accession>A0A7S1FW30</accession>
<dbReference type="PANTHER" id="PTHR24006">
    <property type="entry name" value="UBIQUITIN CARBOXYL-TERMINAL HYDROLASE"/>
    <property type="match status" value="1"/>
</dbReference>
<dbReference type="Pfam" id="PF00443">
    <property type="entry name" value="UCH"/>
    <property type="match status" value="1"/>
</dbReference>
<keyword evidence="4" id="KW-0645">Protease</keyword>
<dbReference type="PROSITE" id="PS00973">
    <property type="entry name" value="USP_2"/>
    <property type="match status" value="1"/>
</dbReference>